<gene>
    <name evidence="1" type="ORF">SAMN02583745_02920</name>
</gene>
<organism evidence="1 2">
    <name type="scientific">Thorsellia anophelis DSM 18579</name>
    <dbReference type="NCBI Taxonomy" id="1123402"/>
    <lineage>
        <taxon>Bacteria</taxon>
        <taxon>Pseudomonadati</taxon>
        <taxon>Pseudomonadota</taxon>
        <taxon>Gammaproteobacteria</taxon>
        <taxon>Enterobacterales</taxon>
        <taxon>Thorselliaceae</taxon>
        <taxon>Thorsellia</taxon>
    </lineage>
</organism>
<dbReference type="InterPro" id="IPR017850">
    <property type="entry name" value="Alkaline_phosphatase_core_sf"/>
</dbReference>
<dbReference type="PANTHER" id="PTHR10151:SF120">
    <property type="entry name" value="BIS(5'-ADENOSYL)-TRIPHOSPHATASE"/>
    <property type="match status" value="1"/>
</dbReference>
<dbReference type="AlphaFoldDB" id="A0A1I0FX18"/>
<dbReference type="RefSeq" id="WP_093322674.1">
    <property type="nucleotide sequence ID" value="NZ_FOHV01000051.1"/>
</dbReference>
<reference evidence="2" key="1">
    <citation type="submission" date="2016-10" db="EMBL/GenBank/DDBJ databases">
        <authorList>
            <person name="Varghese N."/>
            <person name="Submissions S."/>
        </authorList>
    </citation>
    <scope>NUCLEOTIDE SEQUENCE [LARGE SCALE GENOMIC DNA]</scope>
    <source>
        <strain evidence="2">DSM 18579</strain>
    </source>
</reference>
<dbReference type="STRING" id="1123402.SAMN02583745_02920"/>
<accession>A0A1I0FX18</accession>
<keyword evidence="2" id="KW-1185">Reference proteome</keyword>
<dbReference type="PANTHER" id="PTHR10151">
    <property type="entry name" value="ECTONUCLEOTIDE PYROPHOSPHATASE/PHOSPHODIESTERASE"/>
    <property type="match status" value="1"/>
</dbReference>
<evidence type="ECO:0000313" key="2">
    <source>
        <dbReference type="Proteomes" id="UP000242642"/>
    </source>
</evidence>
<proteinExistence type="predicted"/>
<name>A0A1I0FX18_9GAMM</name>
<dbReference type="GO" id="GO:0016787">
    <property type="term" value="F:hydrolase activity"/>
    <property type="evidence" value="ECO:0007669"/>
    <property type="project" value="UniProtKB-ARBA"/>
</dbReference>
<protein>
    <submittedName>
        <fullName evidence="1">Type I phosphodiesterase / nucleotide pyrophosphatase</fullName>
    </submittedName>
</protein>
<dbReference type="EMBL" id="FOHV01000051">
    <property type="protein sequence ID" value="SET62824.1"/>
    <property type="molecule type" value="Genomic_DNA"/>
</dbReference>
<dbReference type="Pfam" id="PF01663">
    <property type="entry name" value="Phosphodiest"/>
    <property type="match status" value="1"/>
</dbReference>
<dbReference type="Gene3D" id="3.40.720.10">
    <property type="entry name" value="Alkaline Phosphatase, subunit A"/>
    <property type="match status" value="1"/>
</dbReference>
<dbReference type="Proteomes" id="UP000242642">
    <property type="component" value="Unassembled WGS sequence"/>
</dbReference>
<sequence>MSESEYSSLNQSNYHSHQSPKVMLVILDGLNLQTAMHAMGYLHALCANSADNPKATQASFHSLVSELPSLSRPLYETLLTGKKPIESGIIHNDISRLSNQISLFHLAKRAGLTTGAAAYHWISELYNKTPFDPLTDRVTHDLDMVIEHGLFYSADHYPDDHLFYDAHAIITEYQPNFMLVHSMNIDDSGHRFGSESPEYRNAARRTDGFLSLVLPKWIEMGYQIMVTSDHGMNRDHSHGGRLKEEREVPLFLIGSQFNHHAECQIAQTQIAGTLASLLRLDHNKTICREMLLETTGVQG</sequence>
<dbReference type="OrthoDB" id="8580666at2"/>
<evidence type="ECO:0000313" key="1">
    <source>
        <dbReference type="EMBL" id="SET62824.1"/>
    </source>
</evidence>
<dbReference type="InterPro" id="IPR002591">
    <property type="entry name" value="Phosphodiest/P_Trfase"/>
</dbReference>
<dbReference type="SUPFAM" id="SSF53649">
    <property type="entry name" value="Alkaline phosphatase-like"/>
    <property type="match status" value="1"/>
</dbReference>